<evidence type="ECO:0000313" key="2">
    <source>
        <dbReference type="Proteomes" id="UP000030680"/>
    </source>
</evidence>
<proteinExistence type="predicted"/>
<accession>M2XM18</accession>
<evidence type="ECO:0000313" key="1">
    <source>
        <dbReference type="EMBL" id="EME31242.1"/>
    </source>
</evidence>
<gene>
    <name evidence="1" type="ORF">Gasu_14840</name>
</gene>
<keyword evidence="2" id="KW-1185">Reference proteome</keyword>
<dbReference type="AlphaFoldDB" id="M2XM18"/>
<name>M2XM18_GALSU</name>
<dbReference type="Proteomes" id="UP000030680">
    <property type="component" value="Unassembled WGS sequence"/>
</dbReference>
<dbReference type="GeneID" id="17089904"/>
<protein>
    <submittedName>
        <fullName evidence="1">Uncharacterized protein</fullName>
    </submittedName>
</protein>
<dbReference type="OrthoDB" id="10340989at2759"/>
<dbReference type="Gramene" id="EME31242">
    <property type="protein sequence ID" value="EME31242"/>
    <property type="gene ID" value="Gasu_14840"/>
</dbReference>
<dbReference type="KEGG" id="gsl:Gasu_14840"/>
<reference evidence="2" key="1">
    <citation type="journal article" date="2013" name="Science">
        <title>Gene transfer from bacteria and archaea facilitated evolution of an extremophilic eukaryote.</title>
        <authorList>
            <person name="Schonknecht G."/>
            <person name="Chen W.H."/>
            <person name="Ternes C.M."/>
            <person name="Barbier G.G."/>
            <person name="Shrestha R.P."/>
            <person name="Stanke M."/>
            <person name="Brautigam A."/>
            <person name="Baker B.J."/>
            <person name="Banfield J.F."/>
            <person name="Garavito R.M."/>
            <person name="Carr K."/>
            <person name="Wilkerson C."/>
            <person name="Rensing S.A."/>
            <person name="Gagneul D."/>
            <person name="Dickenson N.E."/>
            <person name="Oesterhelt C."/>
            <person name="Lercher M.J."/>
            <person name="Weber A.P."/>
        </authorList>
    </citation>
    <scope>NUCLEOTIDE SEQUENCE [LARGE SCALE GENOMIC DNA]</scope>
    <source>
        <strain evidence="2">074W</strain>
    </source>
</reference>
<dbReference type="EMBL" id="KB454493">
    <property type="protein sequence ID" value="EME31242.1"/>
    <property type="molecule type" value="Genomic_DNA"/>
</dbReference>
<sequence>MDCESHNKLEELEYYLYCIFHKELERIKEGALQQLESRGWFEEQSRQRGDILWDSILQMIDSGAEQFPQDIKDSLFLEVLGLLRIFAKEFRKWKLEEQLG</sequence>
<dbReference type="RefSeq" id="XP_005707762.1">
    <property type="nucleotide sequence ID" value="XM_005707705.1"/>
</dbReference>
<organism evidence="1 2">
    <name type="scientific">Galdieria sulphuraria</name>
    <name type="common">Red alga</name>
    <dbReference type="NCBI Taxonomy" id="130081"/>
    <lineage>
        <taxon>Eukaryota</taxon>
        <taxon>Rhodophyta</taxon>
        <taxon>Bangiophyceae</taxon>
        <taxon>Galdieriales</taxon>
        <taxon>Galdieriaceae</taxon>
        <taxon>Galdieria</taxon>
    </lineage>
</organism>